<organism evidence="8 9">
    <name type="scientific">Macrococcus hajekii</name>
    <dbReference type="NCBI Taxonomy" id="198482"/>
    <lineage>
        <taxon>Bacteria</taxon>
        <taxon>Bacillati</taxon>
        <taxon>Bacillota</taxon>
        <taxon>Bacilli</taxon>
        <taxon>Bacillales</taxon>
        <taxon>Staphylococcaceae</taxon>
        <taxon>Macrococcus</taxon>
    </lineage>
</organism>
<dbReference type="Pfam" id="PF00072">
    <property type="entry name" value="Response_reg"/>
    <property type="match status" value="1"/>
</dbReference>
<dbReference type="AlphaFoldDB" id="A0A4R6BIA7"/>
<gene>
    <name evidence="8" type="ORF">ERX37_09245</name>
</gene>
<dbReference type="GO" id="GO:0000160">
    <property type="term" value="P:phosphorelay signal transduction system"/>
    <property type="evidence" value="ECO:0007669"/>
    <property type="project" value="InterPro"/>
</dbReference>
<dbReference type="PROSITE" id="PS50110">
    <property type="entry name" value="RESPONSE_REGULATORY"/>
    <property type="match status" value="1"/>
</dbReference>
<feature type="modified residue" description="4-aspartylphosphate" evidence="5">
    <location>
        <position position="55"/>
    </location>
</feature>
<evidence type="ECO:0000256" key="5">
    <source>
        <dbReference type="PROSITE-ProRule" id="PRU00169"/>
    </source>
</evidence>
<dbReference type="InterPro" id="IPR000792">
    <property type="entry name" value="Tscrpt_reg_LuxR_C"/>
</dbReference>
<sequence>MSMRVLFVDDHEMVRIGISSFLSTQSDIEVVGAAGDGQEGVRQAQKLRPDVILMDMVMEPMNGIEATTIIKSAMPEIKVIMLTSFINDREVYAALDAGVDSYILKTSSADRIAEVVRKTYAGETVFEAEVMTKMRNRLQQKAELYEMLTGREMEILLLIAKGMSNQEIADASHITIKTVKTHVSNILSKLEVQDRTQAVIYAFKHHLTER</sequence>
<keyword evidence="2" id="KW-0805">Transcription regulation</keyword>
<evidence type="ECO:0000256" key="3">
    <source>
        <dbReference type="ARBA" id="ARBA00023125"/>
    </source>
</evidence>
<evidence type="ECO:0000256" key="4">
    <source>
        <dbReference type="ARBA" id="ARBA00023163"/>
    </source>
</evidence>
<evidence type="ECO:0000256" key="2">
    <source>
        <dbReference type="ARBA" id="ARBA00023015"/>
    </source>
</evidence>
<dbReference type="GO" id="GO:0006355">
    <property type="term" value="P:regulation of DNA-templated transcription"/>
    <property type="evidence" value="ECO:0007669"/>
    <property type="project" value="InterPro"/>
</dbReference>
<dbReference type="Proteomes" id="UP000295328">
    <property type="component" value="Unassembled WGS sequence"/>
</dbReference>
<dbReference type="InterPro" id="IPR001789">
    <property type="entry name" value="Sig_transdc_resp-reg_receiver"/>
</dbReference>
<dbReference type="InterPro" id="IPR058245">
    <property type="entry name" value="NreC/VraR/RcsB-like_REC"/>
</dbReference>
<dbReference type="PROSITE" id="PS50043">
    <property type="entry name" value="HTH_LUXR_2"/>
    <property type="match status" value="1"/>
</dbReference>
<dbReference type="InterPro" id="IPR011006">
    <property type="entry name" value="CheY-like_superfamily"/>
</dbReference>
<feature type="domain" description="Response regulatory" evidence="7">
    <location>
        <begin position="4"/>
        <end position="120"/>
    </location>
</feature>
<keyword evidence="1 5" id="KW-0597">Phosphoprotein</keyword>
<evidence type="ECO:0000256" key="1">
    <source>
        <dbReference type="ARBA" id="ARBA00022553"/>
    </source>
</evidence>
<keyword evidence="9" id="KW-1185">Reference proteome</keyword>
<keyword evidence="3" id="KW-0238">DNA-binding</keyword>
<dbReference type="SMART" id="SM00421">
    <property type="entry name" value="HTH_LUXR"/>
    <property type="match status" value="1"/>
</dbReference>
<accession>A0A4R6BIA7</accession>
<name>A0A4R6BIA7_9STAP</name>
<dbReference type="PANTHER" id="PTHR43214">
    <property type="entry name" value="TWO-COMPONENT RESPONSE REGULATOR"/>
    <property type="match status" value="1"/>
</dbReference>
<dbReference type="GO" id="GO:0003677">
    <property type="term" value="F:DNA binding"/>
    <property type="evidence" value="ECO:0007669"/>
    <property type="project" value="UniProtKB-KW"/>
</dbReference>
<evidence type="ECO:0000313" key="9">
    <source>
        <dbReference type="Proteomes" id="UP000295328"/>
    </source>
</evidence>
<dbReference type="Pfam" id="PF00196">
    <property type="entry name" value="GerE"/>
    <property type="match status" value="1"/>
</dbReference>
<dbReference type="EMBL" id="SCWE01000004">
    <property type="protein sequence ID" value="TDM01290.1"/>
    <property type="molecule type" value="Genomic_DNA"/>
</dbReference>
<dbReference type="SMART" id="SM00448">
    <property type="entry name" value="REC"/>
    <property type="match status" value="1"/>
</dbReference>
<dbReference type="PANTHER" id="PTHR43214:SF37">
    <property type="entry name" value="TRANSCRIPTIONAL REGULATORY PROTEIN YDFI"/>
    <property type="match status" value="1"/>
</dbReference>
<feature type="domain" description="HTH luxR-type" evidence="6">
    <location>
        <begin position="141"/>
        <end position="206"/>
    </location>
</feature>
<proteinExistence type="predicted"/>
<dbReference type="SUPFAM" id="SSF52172">
    <property type="entry name" value="CheY-like"/>
    <property type="match status" value="1"/>
</dbReference>
<dbReference type="InterPro" id="IPR039420">
    <property type="entry name" value="WalR-like"/>
</dbReference>
<dbReference type="CDD" id="cd06170">
    <property type="entry name" value="LuxR_C_like"/>
    <property type="match status" value="1"/>
</dbReference>
<dbReference type="RefSeq" id="WP_133430392.1">
    <property type="nucleotide sequence ID" value="NZ_BMCC01000004.1"/>
</dbReference>
<dbReference type="Gene3D" id="3.40.50.2300">
    <property type="match status" value="1"/>
</dbReference>
<dbReference type="PRINTS" id="PR00038">
    <property type="entry name" value="HTHLUXR"/>
</dbReference>
<dbReference type="CDD" id="cd17535">
    <property type="entry name" value="REC_NarL-like"/>
    <property type="match status" value="1"/>
</dbReference>
<reference evidence="8 9" key="1">
    <citation type="submission" date="2019-01" db="EMBL/GenBank/DDBJ databases">
        <title>Draft genome sequences of the type strains of six Macrococcus species.</title>
        <authorList>
            <person name="Mazhar S."/>
            <person name="Altermann E."/>
            <person name="Hill C."/>
            <person name="Mcauliffe O."/>
        </authorList>
    </citation>
    <scope>NUCLEOTIDE SEQUENCE [LARGE SCALE GENOMIC DNA]</scope>
    <source>
        <strain evidence="8 9">CCM4809</strain>
    </source>
</reference>
<dbReference type="OrthoDB" id="9780153at2"/>
<keyword evidence="4" id="KW-0804">Transcription</keyword>
<evidence type="ECO:0000259" key="6">
    <source>
        <dbReference type="PROSITE" id="PS50043"/>
    </source>
</evidence>
<dbReference type="SUPFAM" id="SSF46894">
    <property type="entry name" value="C-terminal effector domain of the bipartite response regulators"/>
    <property type="match status" value="1"/>
</dbReference>
<dbReference type="InterPro" id="IPR016032">
    <property type="entry name" value="Sig_transdc_resp-reg_C-effctor"/>
</dbReference>
<evidence type="ECO:0000313" key="8">
    <source>
        <dbReference type="EMBL" id="TDM01290.1"/>
    </source>
</evidence>
<protein>
    <submittedName>
        <fullName evidence="8">Response regulator transcription factor</fullName>
    </submittedName>
</protein>
<evidence type="ECO:0000259" key="7">
    <source>
        <dbReference type="PROSITE" id="PS50110"/>
    </source>
</evidence>
<comment type="caution">
    <text evidence="8">The sequence shown here is derived from an EMBL/GenBank/DDBJ whole genome shotgun (WGS) entry which is preliminary data.</text>
</comment>